<dbReference type="EMBL" id="CAJNAU010000094">
    <property type="protein sequence ID" value="CAE6837876.1"/>
    <property type="molecule type" value="Genomic_DNA"/>
</dbReference>
<name>A0A1I7E0U6_9BURK</name>
<accession>A0A1I7E0U6</accession>
<dbReference type="AlphaFoldDB" id="A0A1I7E0U6"/>
<comment type="similarity">
    <text evidence="1">Belongs to the peptidase S51 family.</text>
</comment>
<dbReference type="PANTHER" id="PTHR20842:SF0">
    <property type="entry name" value="ALPHA-ASPARTYL DIPEPTIDASE"/>
    <property type="match status" value="1"/>
</dbReference>
<reference evidence="6 7" key="1">
    <citation type="submission" date="2016-10" db="EMBL/GenBank/DDBJ databases">
        <authorList>
            <person name="de Groot N.N."/>
        </authorList>
    </citation>
    <scope>NUCLEOTIDE SEQUENCE [LARGE SCALE GENOMIC DNA]</scope>
    <source>
        <strain evidence="6 7">LMG 27731</strain>
    </source>
</reference>
<dbReference type="Proteomes" id="UP000198844">
    <property type="component" value="Unassembled WGS sequence"/>
</dbReference>
<proteinExistence type="inferred from homology"/>
<organism evidence="6 7">
    <name type="scientific">Paraburkholderia aspalathi</name>
    <dbReference type="NCBI Taxonomy" id="1324617"/>
    <lineage>
        <taxon>Bacteria</taxon>
        <taxon>Pseudomonadati</taxon>
        <taxon>Pseudomonadota</taxon>
        <taxon>Betaproteobacteria</taxon>
        <taxon>Burkholderiales</taxon>
        <taxon>Burkholderiaceae</taxon>
        <taxon>Paraburkholderia</taxon>
    </lineage>
</organism>
<evidence type="ECO:0000313" key="7">
    <source>
        <dbReference type="Proteomes" id="UP000198844"/>
    </source>
</evidence>
<dbReference type="GO" id="GO:0006508">
    <property type="term" value="P:proteolysis"/>
    <property type="evidence" value="ECO:0007669"/>
    <property type="project" value="UniProtKB-KW"/>
</dbReference>
<dbReference type="Gene3D" id="3.40.50.880">
    <property type="match status" value="1"/>
</dbReference>
<keyword evidence="3" id="KW-0378">Hydrolase</keyword>
<dbReference type="PANTHER" id="PTHR20842">
    <property type="entry name" value="PROTEASE S51 ALPHA-ASPARTYL DIPEPTIDASE"/>
    <property type="match status" value="1"/>
</dbReference>
<dbReference type="GO" id="GO:0008236">
    <property type="term" value="F:serine-type peptidase activity"/>
    <property type="evidence" value="ECO:0007669"/>
    <property type="project" value="UniProtKB-KW"/>
</dbReference>
<keyword evidence="8" id="KW-1185">Reference proteome</keyword>
<keyword evidence="4" id="KW-0720">Serine protease</keyword>
<reference evidence="5 8" key="2">
    <citation type="submission" date="2021-02" db="EMBL/GenBank/DDBJ databases">
        <authorList>
            <person name="Vanwijnsberghe S."/>
        </authorList>
    </citation>
    <scope>NUCLEOTIDE SEQUENCE [LARGE SCALE GENOMIC DNA]</scope>
    <source>
        <strain evidence="5 8">R-69658</strain>
    </source>
</reference>
<gene>
    <name evidence="5" type="ORF">R69658_06588</name>
    <name evidence="6" type="ORF">SAMN05192563_10131</name>
</gene>
<evidence type="ECO:0000256" key="3">
    <source>
        <dbReference type="ARBA" id="ARBA00022801"/>
    </source>
</evidence>
<dbReference type="Proteomes" id="UP000674425">
    <property type="component" value="Unassembled WGS sequence"/>
</dbReference>
<dbReference type="InterPro" id="IPR005320">
    <property type="entry name" value="Peptidase_S51"/>
</dbReference>
<protein>
    <submittedName>
        <fullName evidence="6">Peptidase E</fullName>
    </submittedName>
</protein>
<dbReference type="EMBL" id="FPBH01000013">
    <property type="protein sequence ID" value="SFU17549.1"/>
    <property type="molecule type" value="Genomic_DNA"/>
</dbReference>
<evidence type="ECO:0000313" key="6">
    <source>
        <dbReference type="EMBL" id="SFU17549.1"/>
    </source>
</evidence>
<evidence type="ECO:0000313" key="8">
    <source>
        <dbReference type="Proteomes" id="UP000674425"/>
    </source>
</evidence>
<keyword evidence="2" id="KW-0645">Protease</keyword>
<dbReference type="Pfam" id="PF03575">
    <property type="entry name" value="Peptidase_S51"/>
    <property type="match status" value="1"/>
</dbReference>
<evidence type="ECO:0000313" key="5">
    <source>
        <dbReference type="EMBL" id="CAE6837876.1"/>
    </source>
</evidence>
<dbReference type="CDD" id="cd03146">
    <property type="entry name" value="GAT1_Peptidase_E"/>
    <property type="match status" value="1"/>
</dbReference>
<sequence length="227" mass="24457">MMEDTPSPIDRHITGLTGKARPRICYLATPSGDLPAHLDKFHAAYGDLGCETSHLAFFRQPDARSILVSDFRARLLEQDAIFVGGGNTKSALAVWREWGLDTVLKEAWGSGVLLAGMSAGAMCWFEAGLTDSFWGSAYRPLDCLGLLPGGCAVHYSSDSKRRETLHAAQQTRSIPSSIAIDDFAAVMYVGTSINTVVSWRTGSTAYQTYCKGGTVIETALSAKQISV</sequence>
<evidence type="ECO:0000256" key="1">
    <source>
        <dbReference type="ARBA" id="ARBA00006534"/>
    </source>
</evidence>
<evidence type="ECO:0000256" key="4">
    <source>
        <dbReference type="ARBA" id="ARBA00022825"/>
    </source>
</evidence>
<evidence type="ECO:0000256" key="2">
    <source>
        <dbReference type="ARBA" id="ARBA00022670"/>
    </source>
</evidence>
<dbReference type="InterPro" id="IPR029062">
    <property type="entry name" value="Class_I_gatase-like"/>
</dbReference>
<dbReference type="SUPFAM" id="SSF52317">
    <property type="entry name" value="Class I glutamine amidotransferase-like"/>
    <property type="match status" value="1"/>
</dbReference>